<name>A0A4R3KQV8_9SPHI</name>
<dbReference type="SUPFAM" id="SSF47240">
    <property type="entry name" value="Ferritin-like"/>
    <property type="match status" value="1"/>
</dbReference>
<dbReference type="InterPro" id="IPR009078">
    <property type="entry name" value="Ferritin-like_SF"/>
</dbReference>
<dbReference type="InterPro" id="IPR016920">
    <property type="entry name" value="UCP029477"/>
</dbReference>
<dbReference type="NCBIfam" id="TIGR02284">
    <property type="entry name" value="PA2169 family four-helix-bundle protein"/>
    <property type="match status" value="1"/>
</dbReference>
<comment type="caution">
    <text evidence="3">The sequence shown here is derived from an EMBL/GenBank/DDBJ whole genome shotgun (WGS) entry which is preliminary data.</text>
</comment>
<dbReference type="Proteomes" id="UP000295807">
    <property type="component" value="Unassembled WGS sequence"/>
</dbReference>
<feature type="domain" description="DUF2383" evidence="2">
    <location>
        <begin position="8"/>
        <end position="115"/>
    </location>
</feature>
<dbReference type="AlphaFoldDB" id="A0A4R3KQV8"/>
<dbReference type="PIRSF" id="PIRSF029477">
    <property type="entry name" value="UCP029477"/>
    <property type="match status" value="1"/>
</dbReference>
<organism evidence="3 4">
    <name type="scientific">Anseongella ginsenosidimutans</name>
    <dbReference type="NCBI Taxonomy" id="496056"/>
    <lineage>
        <taxon>Bacteria</taxon>
        <taxon>Pseudomonadati</taxon>
        <taxon>Bacteroidota</taxon>
        <taxon>Sphingobacteriia</taxon>
        <taxon>Sphingobacteriales</taxon>
        <taxon>Sphingobacteriaceae</taxon>
        <taxon>Anseongella</taxon>
    </lineage>
</organism>
<gene>
    <name evidence="3" type="ORF">EDD80_105126</name>
</gene>
<dbReference type="Pfam" id="PF09537">
    <property type="entry name" value="DUF2383"/>
    <property type="match status" value="1"/>
</dbReference>
<dbReference type="EMBL" id="SMAD01000005">
    <property type="protein sequence ID" value="TCS87312.1"/>
    <property type="molecule type" value="Genomic_DNA"/>
</dbReference>
<evidence type="ECO:0000313" key="3">
    <source>
        <dbReference type="EMBL" id="TCS87312.1"/>
    </source>
</evidence>
<dbReference type="InterPro" id="IPR019052">
    <property type="entry name" value="DUF2383"/>
</dbReference>
<dbReference type="InterPro" id="IPR012347">
    <property type="entry name" value="Ferritin-like"/>
</dbReference>
<dbReference type="RefSeq" id="WP_132129108.1">
    <property type="nucleotide sequence ID" value="NZ_CP042432.1"/>
</dbReference>
<evidence type="ECO:0000313" key="4">
    <source>
        <dbReference type="Proteomes" id="UP000295807"/>
    </source>
</evidence>
<dbReference type="Gene3D" id="1.20.1260.10">
    <property type="match status" value="1"/>
</dbReference>
<accession>A0A4R3KQV8</accession>
<protein>
    <submittedName>
        <fullName evidence="3">Uncharacterized protein (TIGR02284 family)</fullName>
    </submittedName>
</protein>
<reference evidence="3 4" key="1">
    <citation type="submission" date="2019-03" db="EMBL/GenBank/DDBJ databases">
        <title>Genomic Encyclopedia of Type Strains, Phase IV (KMG-IV): sequencing the most valuable type-strain genomes for metagenomic binning, comparative biology and taxonomic classification.</title>
        <authorList>
            <person name="Goeker M."/>
        </authorList>
    </citation>
    <scope>NUCLEOTIDE SEQUENCE [LARGE SCALE GENOMIC DNA]</scope>
    <source>
        <strain evidence="3 4">DSM 21100</strain>
    </source>
</reference>
<evidence type="ECO:0000259" key="2">
    <source>
        <dbReference type="Pfam" id="PF09537"/>
    </source>
</evidence>
<proteinExistence type="predicted"/>
<sequence>MNEVQDRVDQLNKLVVVNNDRIHGYQKAAEETKDPDLKMLFDQYAQQSSRFKMELAEEIASLGGQVNEETSTSGDMYRTWMDVRQALSSNDKKAVLKSCEFGEDVALQSYEKVLNNGETFSPGCMVRVESQRSELRDAHDSIKSLRDAVS</sequence>
<dbReference type="InterPro" id="IPR011971">
    <property type="entry name" value="CHP02284"/>
</dbReference>
<evidence type="ECO:0000256" key="1">
    <source>
        <dbReference type="SAM" id="MobiDB-lite"/>
    </source>
</evidence>
<keyword evidence="4" id="KW-1185">Reference proteome</keyword>
<dbReference type="OrthoDB" id="282393at2"/>
<feature type="region of interest" description="Disordered" evidence="1">
    <location>
        <begin position="131"/>
        <end position="150"/>
    </location>
</feature>